<gene>
    <name evidence="1" type="ORF">PGRAN_12239</name>
</gene>
<dbReference type="Proteomes" id="UP000019253">
    <property type="component" value="Unassembled WGS sequence"/>
</dbReference>
<comment type="caution">
    <text evidence="1">The sequence shown here is derived from an EMBL/GenBank/DDBJ whole genome shotgun (WGS) entry which is preliminary data.</text>
</comment>
<keyword evidence="2" id="KW-1185">Reference proteome</keyword>
<protein>
    <submittedName>
        <fullName evidence="1">MerR family transcriptional regulator</fullName>
    </submittedName>
</protein>
<proteinExistence type="predicted"/>
<dbReference type="AlphaFoldDB" id="W7BR63"/>
<name>W7BR63_9LIST</name>
<dbReference type="EMBL" id="AODD01000019">
    <property type="protein sequence ID" value="EUJ22718.1"/>
    <property type="molecule type" value="Genomic_DNA"/>
</dbReference>
<evidence type="ECO:0000313" key="2">
    <source>
        <dbReference type="Proteomes" id="UP000019253"/>
    </source>
</evidence>
<sequence length="33" mass="3825">MFNIYHVSIATEPNPENWVTEACFPIKESTNEI</sequence>
<dbReference type="STRING" id="1265819.PGRAN_12239"/>
<evidence type="ECO:0000313" key="1">
    <source>
        <dbReference type="EMBL" id="EUJ22718.1"/>
    </source>
</evidence>
<accession>W7BR63</accession>
<organism evidence="1 2">
    <name type="scientific">Listeria grandensis FSL F6-0971</name>
    <dbReference type="NCBI Taxonomy" id="1265819"/>
    <lineage>
        <taxon>Bacteria</taxon>
        <taxon>Bacillati</taxon>
        <taxon>Bacillota</taxon>
        <taxon>Bacilli</taxon>
        <taxon>Bacillales</taxon>
        <taxon>Listeriaceae</taxon>
        <taxon>Listeria</taxon>
    </lineage>
</organism>
<reference evidence="1 2" key="1">
    <citation type="journal article" date="2014" name="Int. J. Syst. Evol. Microbiol.">
        <title>Listeria floridensis sp. nov., Listeria aquatica sp. nov., Listeria cornellensis sp. nov., Listeria riparia sp. nov. and Listeria grandensis sp. nov., from agricultural and natural environments.</title>
        <authorList>
            <person name="den Bakker H.C."/>
            <person name="Warchocki S."/>
            <person name="Wright E.M."/>
            <person name="Allred A.F."/>
            <person name="Ahlstrom C."/>
            <person name="Manuel C.S."/>
            <person name="Stasiewicz M.J."/>
            <person name="Burrell A."/>
            <person name="Roof S."/>
            <person name="Strawn L."/>
            <person name="Fortes E.D."/>
            <person name="Nightingale K.K."/>
            <person name="Kephart D."/>
            <person name="Wiedmann M."/>
        </authorList>
    </citation>
    <scope>NUCLEOTIDE SEQUENCE [LARGE SCALE GENOMIC DNA]</scope>
    <source>
        <strain evidence="2">FSL F6-971</strain>
    </source>
</reference>